<dbReference type="InterPro" id="IPR016187">
    <property type="entry name" value="CTDL_fold"/>
</dbReference>
<feature type="domain" description="Sulfatase-modifying factor enzyme-like" evidence="1">
    <location>
        <begin position="56"/>
        <end position="287"/>
    </location>
</feature>
<dbReference type="GO" id="GO:0120147">
    <property type="term" value="F:formylglycine-generating oxidase activity"/>
    <property type="evidence" value="ECO:0007669"/>
    <property type="project" value="TreeGrafter"/>
</dbReference>
<dbReference type="Gene3D" id="2.120.10.30">
    <property type="entry name" value="TolB, C-terminal domain"/>
    <property type="match status" value="1"/>
</dbReference>
<dbReference type="SUPFAM" id="SSF75011">
    <property type="entry name" value="3-carboxy-cis,cis-mucoante lactonizing enzyme"/>
    <property type="match status" value="1"/>
</dbReference>
<dbReference type="InterPro" id="IPR042095">
    <property type="entry name" value="SUMF_sf"/>
</dbReference>
<dbReference type="PANTHER" id="PTHR23150:SF19">
    <property type="entry name" value="FORMYLGLYCINE-GENERATING ENZYME"/>
    <property type="match status" value="1"/>
</dbReference>
<evidence type="ECO:0000313" key="2">
    <source>
        <dbReference type="EMBL" id="AIF26713.1"/>
    </source>
</evidence>
<dbReference type="AlphaFoldDB" id="A0A0H3U9Y1"/>
<dbReference type="PROSITE" id="PS51257">
    <property type="entry name" value="PROKAR_LIPOPROTEIN"/>
    <property type="match status" value="1"/>
</dbReference>
<dbReference type="NCBIfam" id="TIGR02171">
    <property type="entry name" value="Fb_sc_TIGR02171"/>
    <property type="match status" value="1"/>
</dbReference>
<name>A0A0H3U9Y1_9BACT</name>
<dbReference type="EMBL" id="KF540243">
    <property type="protein sequence ID" value="AIF26713.1"/>
    <property type="molecule type" value="Genomic_DNA"/>
</dbReference>
<dbReference type="Pfam" id="PF03781">
    <property type="entry name" value="FGE-sulfatase"/>
    <property type="match status" value="1"/>
</dbReference>
<proteinExistence type="predicted"/>
<evidence type="ECO:0000259" key="1">
    <source>
        <dbReference type="Pfam" id="PF03781"/>
    </source>
</evidence>
<organism evidence="2">
    <name type="scientific">uncultured bacterium fosmid pJB84D8</name>
    <dbReference type="NCBI Taxonomy" id="1478071"/>
    <lineage>
        <taxon>Bacteria</taxon>
        <taxon>environmental samples</taxon>
    </lineage>
</organism>
<dbReference type="PANTHER" id="PTHR23150">
    <property type="entry name" value="SULFATASE MODIFYING FACTOR 1, 2"/>
    <property type="match status" value="1"/>
</dbReference>
<sequence>MVREFARYAAAAGLMILSASCTHHDANPIYPTDYDESDVVFGKDEAHKGLIHIQSAGHYTYVGTNKVNANKKEMPAMKVKFDYDFSIGEHEVTQAEYASVMGGEPAPGCEKLPIANVTFGDMVMYVNNRSKLEGYDTVYTFTAVDYDSLHHVNGFENFVFNPDVEGYRLPTEAEWIFAASHGWDVSEGWNLTNSGEQAHDVCTKAKNGLGICDMAGNLAEWVGDWLGYFKDTTVTNFVGAPDGGSLGERVLKGGSFKHSVARTNLHSRLDTYTVISKNRDNYVGGRIAFGKIEKPVWMAADGSTSSSIMKSLVKASTLKKKLGTLRAKIAFVNRLTDNLVYMNFNESSFTVKEIKDSLGIKVRHPDISPDGEWVAFSTGGEGISGKSELYVRRLNLAGTDLVKLDVESAAIPRFQVTDAGDTVIIYVTTADVNTDSEFFKTTSTWQVPFSGGKFGTPEKLFDGNYHGGVSPDGTLAVTGARILRARIQHEESYTDTVWFDSVQACNASLSQDGTKRTLFLDFAKRNGPGREFVGKDYGVHERMFVADSTGNLLQSVGAPGDLAFDHTEWVNGKNLAVASVYDVNGSHTKLVLIDLQDSSVTDLVKGDELWDPCLRVLNVDLPEDEKFLNLDSAGVYMTATSDITTRIMKIKMEYFWQYREVTEVAVIGSSRSFAGLDPTAVTSHFTINLAYSAEDLTATNFFVSNYILPLMPKLKAVVITLDYDRWFVKDENWKEWFGDIPGYRYDENHDFWKDGVPKSMLNLTRSAMTPDDEESYTFGYNNGLYHSESEGWVDENPEVSWDVNWYSKFPDAYAFNREKLVGILKAAKEKEILVIGAVFPQSPYYVKKKVWGRYGLTLDHAKEIQDDMKSLQEEYGNFIIFDEYKDGVNDYVYEDFSNEDHLGLQGAVKVAERLDSLLMKELDP</sequence>
<dbReference type="Gene3D" id="3.90.1580.10">
    <property type="entry name" value="paralog of FGE (formylglycine-generating enzyme)"/>
    <property type="match status" value="1"/>
</dbReference>
<dbReference type="InterPro" id="IPR051043">
    <property type="entry name" value="Sulfatase_Mod_Factor_Kinase"/>
</dbReference>
<protein>
    <recommendedName>
        <fullName evidence="1">Sulfatase-modifying factor enzyme-like domain-containing protein</fullName>
    </recommendedName>
</protein>
<dbReference type="InterPro" id="IPR005532">
    <property type="entry name" value="SUMF_dom"/>
</dbReference>
<dbReference type="InterPro" id="IPR011042">
    <property type="entry name" value="6-blade_b-propeller_TolB-like"/>
</dbReference>
<reference evidence="2" key="1">
    <citation type="submission" date="2013-08" db="EMBL/GenBank/DDBJ databases">
        <title>Comparison of modified E. coli strains.</title>
        <authorList>
            <person name="Juergensen J."/>
            <person name="Bonge A."/>
            <person name="Streit W.R."/>
        </authorList>
    </citation>
    <scope>NUCLEOTIDE SEQUENCE</scope>
</reference>
<dbReference type="SUPFAM" id="SSF56436">
    <property type="entry name" value="C-type lectin-like"/>
    <property type="match status" value="1"/>
</dbReference>
<dbReference type="InterPro" id="IPR022277">
    <property type="entry name" value="CHP02171_FIBSS"/>
</dbReference>
<accession>A0A0H3U9Y1</accession>